<evidence type="ECO:0000256" key="2">
    <source>
        <dbReference type="SAM" id="MobiDB-lite"/>
    </source>
</evidence>
<protein>
    <submittedName>
        <fullName evidence="4">Uncharacterized protein</fullName>
    </submittedName>
</protein>
<dbReference type="InterPro" id="IPR036770">
    <property type="entry name" value="Ankyrin_rpt-contain_sf"/>
</dbReference>
<dbReference type="EMBL" id="CAXAMN010017891">
    <property type="protein sequence ID" value="CAK9051377.1"/>
    <property type="molecule type" value="Genomic_DNA"/>
</dbReference>
<organism evidence="4 5">
    <name type="scientific">Durusdinium trenchii</name>
    <dbReference type="NCBI Taxonomy" id="1381693"/>
    <lineage>
        <taxon>Eukaryota</taxon>
        <taxon>Sar</taxon>
        <taxon>Alveolata</taxon>
        <taxon>Dinophyceae</taxon>
        <taxon>Suessiales</taxon>
        <taxon>Symbiodiniaceae</taxon>
        <taxon>Durusdinium</taxon>
    </lineage>
</organism>
<dbReference type="SMART" id="SM00698">
    <property type="entry name" value="MORN"/>
    <property type="match status" value="4"/>
</dbReference>
<dbReference type="SMART" id="SM00248">
    <property type="entry name" value="ANK"/>
    <property type="match status" value="4"/>
</dbReference>
<dbReference type="Gene3D" id="2.20.110.10">
    <property type="entry name" value="Histone H3 K4-specific methyltransferase SET7/9 N-terminal domain"/>
    <property type="match status" value="2"/>
</dbReference>
<feature type="compositionally biased region" description="Low complexity" evidence="2">
    <location>
        <begin position="854"/>
        <end position="865"/>
    </location>
</feature>
<dbReference type="PANTHER" id="PTHR43215">
    <property type="entry name" value="RADIAL SPOKE HEAD 1 HOMOLOG"/>
    <property type="match status" value="1"/>
</dbReference>
<sequence>MIALVLFQLTWVAHAQTDALVPGGFPGALPGIVPGLRKVLQAAPTEAPSLVPPPPPAPPNRALPSTKVDALASDAITTSSKPGMKISIDMTGFHMSAEEIRQSEDKLKQEAQNEARVQEEEIAHRHEAYQWLKQHGNNMDNSVCEAAGTFFNFKVLTQLVKMGGSVNKQMCGSDSGTPLQAAAYWGLSEGVKRIMRELGADPNLCNAKGLPPVYEACEHVNGPSNKDTILGLVEGGADLNMEVEGVSLVKLAMQKGSWAVARCLLRAGATWPFVFDTKLEVHGQAYNLPHVPLSMKDAHYHFCRAAETGNTTMIVSYIASGMDMDYGLCWTPSLTWYTTVLGHAAFHRQKEVVRLLTSWGSSSKKSVSCLKKRKQCRGNSCFNCYSACEAYHSKDETLESEKRVRRVPRVLENTVLAWAIGVFLFSSGHLNCPLPHVCILADRLPGAQFQELQRFGLALKSGLGQSFEDSSIEGPMDGLCESREAPRSRCDFGIQKMKPMPWSERPRASVALGSTFAWLLQKGRKRAQSFLTAAAEAIRDSDPIRFLSHGVNAAEKETEIEGKERGGKRPQGQGGVPVEAFKKGLGWLWASGQKLARWPDTEDGSGLGGDLVGLAEESDGSEIGNASAPGGYLSNSSDYVSSTGVPVPSLLVNGKVPVDAVASWHSGIFAAAPLPRRLAMGAAFPSSNVSGLVADGLGLDQSLCRQTYEDGSEYYGQFAKRQFHGQGRMRWSAGDEYTGCWVNGKMHGQGVYKYYDGTRYQGEFRENLREGYGILTFNDGSLYEGGWHEDVPEGEGRVIYSNGQILNTTFRAGQQSMEHLESLVNESEPPLPPEVALAFTTEAIADRAEPSNQPMLADASASNAALPPPPPEPRQLTGDVALALEGARLPVLALTNLPPPPPLSTVKAPSILQPLGRTRQTR</sequence>
<evidence type="ECO:0000256" key="1">
    <source>
        <dbReference type="ARBA" id="ARBA00022737"/>
    </source>
</evidence>
<comment type="caution">
    <text evidence="4">The sequence shown here is derived from an EMBL/GenBank/DDBJ whole genome shotgun (WGS) entry which is preliminary data.</text>
</comment>
<feature type="compositionally biased region" description="Basic and acidic residues" evidence="2">
    <location>
        <begin position="555"/>
        <end position="567"/>
    </location>
</feature>
<feature type="region of interest" description="Disordered" evidence="2">
    <location>
        <begin position="852"/>
        <end position="876"/>
    </location>
</feature>
<evidence type="ECO:0000313" key="4">
    <source>
        <dbReference type="EMBL" id="CAK9051377.1"/>
    </source>
</evidence>
<evidence type="ECO:0000313" key="5">
    <source>
        <dbReference type="Proteomes" id="UP001642484"/>
    </source>
</evidence>
<keyword evidence="1" id="KW-0677">Repeat</keyword>
<feature type="signal peptide" evidence="3">
    <location>
        <begin position="1"/>
        <end position="15"/>
    </location>
</feature>
<evidence type="ECO:0000256" key="3">
    <source>
        <dbReference type="SAM" id="SignalP"/>
    </source>
</evidence>
<keyword evidence="3" id="KW-0732">Signal</keyword>
<dbReference type="Pfam" id="PF02493">
    <property type="entry name" value="MORN"/>
    <property type="match status" value="4"/>
</dbReference>
<dbReference type="SUPFAM" id="SSF48403">
    <property type="entry name" value="Ankyrin repeat"/>
    <property type="match status" value="1"/>
</dbReference>
<dbReference type="SUPFAM" id="SSF82185">
    <property type="entry name" value="Histone H3 K4-specific methyltransferase SET7/9 N-terminal domain"/>
    <property type="match status" value="1"/>
</dbReference>
<keyword evidence="5" id="KW-1185">Reference proteome</keyword>
<name>A0ABP0ML00_9DINO</name>
<proteinExistence type="predicted"/>
<dbReference type="InterPro" id="IPR003409">
    <property type="entry name" value="MORN"/>
</dbReference>
<gene>
    <name evidence="4" type="ORF">CCMP2556_LOCUS26092</name>
</gene>
<dbReference type="Proteomes" id="UP001642484">
    <property type="component" value="Unassembled WGS sequence"/>
</dbReference>
<dbReference type="InterPro" id="IPR002110">
    <property type="entry name" value="Ankyrin_rpt"/>
</dbReference>
<dbReference type="Gene3D" id="1.25.40.20">
    <property type="entry name" value="Ankyrin repeat-containing domain"/>
    <property type="match status" value="1"/>
</dbReference>
<reference evidence="4 5" key="1">
    <citation type="submission" date="2024-02" db="EMBL/GenBank/DDBJ databases">
        <authorList>
            <person name="Chen Y."/>
            <person name="Shah S."/>
            <person name="Dougan E. K."/>
            <person name="Thang M."/>
            <person name="Chan C."/>
        </authorList>
    </citation>
    <scope>NUCLEOTIDE SEQUENCE [LARGE SCALE GENOMIC DNA]</scope>
</reference>
<feature type="region of interest" description="Disordered" evidence="2">
    <location>
        <begin position="555"/>
        <end position="576"/>
    </location>
</feature>
<dbReference type="PANTHER" id="PTHR43215:SF14">
    <property type="entry name" value="RADIAL SPOKE HEAD 1 HOMOLOG"/>
    <property type="match status" value="1"/>
</dbReference>
<accession>A0ABP0ML00</accession>
<feature type="chain" id="PRO_5045391456" evidence="3">
    <location>
        <begin position="16"/>
        <end position="922"/>
    </location>
</feature>
<feature type="region of interest" description="Disordered" evidence="2">
    <location>
        <begin position="894"/>
        <end position="922"/>
    </location>
</feature>